<dbReference type="Proteomes" id="UP000220922">
    <property type="component" value="Unassembled WGS sequence"/>
</dbReference>
<name>A0A2H3KZI4_9CHLR</name>
<dbReference type="AlphaFoldDB" id="A0A2H3KZI4"/>
<evidence type="ECO:0000313" key="2">
    <source>
        <dbReference type="Proteomes" id="UP000220922"/>
    </source>
</evidence>
<evidence type="ECO:0000313" key="1">
    <source>
        <dbReference type="EMBL" id="PDV97770.1"/>
    </source>
</evidence>
<dbReference type="EMBL" id="LYXE01000125">
    <property type="protein sequence ID" value="PDV97770.1"/>
    <property type="molecule type" value="Genomic_DNA"/>
</dbReference>
<reference evidence="1 2" key="1">
    <citation type="submission" date="2016-05" db="EMBL/GenBank/DDBJ databases">
        <authorList>
            <person name="Lavstsen T."/>
            <person name="Jespersen J.S."/>
        </authorList>
    </citation>
    <scope>NUCLEOTIDE SEQUENCE [LARGE SCALE GENOMIC DNA]</scope>
    <source>
        <strain evidence="1 2">B7-9</strain>
    </source>
</reference>
<keyword evidence="2" id="KW-1185">Reference proteome</keyword>
<organism evidence="1 2">
    <name type="scientific">Candidatus Chloroploca asiatica</name>
    <dbReference type="NCBI Taxonomy" id="1506545"/>
    <lineage>
        <taxon>Bacteria</taxon>
        <taxon>Bacillati</taxon>
        <taxon>Chloroflexota</taxon>
        <taxon>Chloroflexia</taxon>
        <taxon>Chloroflexales</taxon>
        <taxon>Chloroflexineae</taxon>
        <taxon>Oscillochloridaceae</taxon>
        <taxon>Candidatus Chloroploca</taxon>
    </lineage>
</organism>
<dbReference type="OrthoDB" id="164230at2"/>
<proteinExistence type="predicted"/>
<protein>
    <submittedName>
        <fullName evidence="1">Uncharacterized protein</fullName>
    </submittedName>
</protein>
<sequence length="121" mass="13318">MTQMTPYDAVLVLARQLAPTEQARLAAALIGVPSEPTQTDAPARWPSLTPEVQQLLAGKTAHDFDVPPDGTPEDARALVRSWAEEDADATEEEGESWEDVLRSLDANRFSARRLFPEMLTT</sequence>
<gene>
    <name evidence="1" type="ORF">A9Q02_17665</name>
</gene>
<dbReference type="RefSeq" id="WP_097654145.1">
    <property type="nucleotide sequence ID" value="NZ_LYXE01000125.1"/>
</dbReference>
<comment type="caution">
    <text evidence="1">The sequence shown here is derived from an EMBL/GenBank/DDBJ whole genome shotgun (WGS) entry which is preliminary data.</text>
</comment>
<accession>A0A2H3KZI4</accession>